<dbReference type="SUPFAM" id="SSF158430">
    <property type="entry name" value="Bacillus cereus metalloprotein-like"/>
    <property type="match status" value="2"/>
</dbReference>
<dbReference type="EMBL" id="JAFELM010000045">
    <property type="protein sequence ID" value="MBM6619927.1"/>
    <property type="molecule type" value="Genomic_DNA"/>
</dbReference>
<proteinExistence type="predicted"/>
<reference evidence="1 2" key="1">
    <citation type="submission" date="2021-02" db="EMBL/GenBank/DDBJ databases">
        <title>Bacillus sp. RD4P76, an endophyte from a halophyte.</title>
        <authorList>
            <person name="Sun J.-Q."/>
        </authorList>
    </citation>
    <scope>NUCLEOTIDE SEQUENCE [LARGE SCALE GENOMIC DNA]</scope>
    <source>
        <strain evidence="1 2">RD4P76</strain>
    </source>
</reference>
<dbReference type="Proteomes" id="UP001518925">
    <property type="component" value="Unassembled WGS sequence"/>
</dbReference>
<comment type="caution">
    <text evidence="1">The sequence shown here is derived from an EMBL/GenBank/DDBJ whole genome shotgun (WGS) entry which is preliminary data.</text>
</comment>
<gene>
    <name evidence="1" type="ORF">JR050_19875</name>
</gene>
<accession>A0ABS2DN42</accession>
<keyword evidence="2" id="KW-1185">Reference proteome</keyword>
<evidence type="ECO:0000313" key="2">
    <source>
        <dbReference type="Proteomes" id="UP001518925"/>
    </source>
</evidence>
<dbReference type="Gene3D" id="1.20.1260.120">
    <property type="entry name" value="Protein of unknown function DUF2935"/>
    <property type="match status" value="1"/>
</dbReference>
<dbReference type="Pfam" id="PF11155">
    <property type="entry name" value="DUF2935"/>
    <property type="match status" value="2"/>
</dbReference>
<organism evidence="1 2">
    <name type="scientific">Bacillus suaedaesalsae</name>
    <dbReference type="NCBI Taxonomy" id="2810349"/>
    <lineage>
        <taxon>Bacteria</taxon>
        <taxon>Bacillati</taxon>
        <taxon>Bacillota</taxon>
        <taxon>Bacilli</taxon>
        <taxon>Bacillales</taxon>
        <taxon>Bacillaceae</taxon>
        <taxon>Bacillus</taxon>
    </lineage>
</organism>
<dbReference type="InterPro" id="IPR021328">
    <property type="entry name" value="CotB-like"/>
</dbReference>
<protein>
    <submittedName>
        <fullName evidence="1">DUF2935 domain-containing protein</fullName>
    </submittedName>
</protein>
<name>A0ABS2DN42_9BACI</name>
<sequence>MYIHFLSSLLISIIGRRRVTLLRTYKDSALFELHFWLQVLGDHGRFLSESLAPKEKEFINQANNFTRAFDELLIRSKRNVTDEELARLLQEAYQSSLEIRKLKLTLLEKLLLKEVTIALPPTFINHMVNEVEEFIRLLKYYLENKVPPIEHPLHHDLLWLIDAAGHAGAINDRLDHTEKDLKLKSSIFTKQFEEFYLKAIEMAGYLRTNLSTFPALARFHHQIDLEMTIFKAFLREIEELELSKQTLSILSPLMADHMAREECYYLTKLAESTEVVRDPNCDPTKPRTKS</sequence>
<evidence type="ECO:0000313" key="1">
    <source>
        <dbReference type="EMBL" id="MBM6619927.1"/>
    </source>
</evidence>